<reference evidence="4" key="1">
    <citation type="journal article" date="2015" name="BMC Genomics">
        <title>Genomic and transcriptomic analysis of the endophytic fungus Pestalotiopsis fici reveals its lifestyle and high potential for synthesis of natural products.</title>
        <authorList>
            <person name="Wang X."/>
            <person name="Zhang X."/>
            <person name="Liu L."/>
            <person name="Xiang M."/>
            <person name="Wang W."/>
            <person name="Sun X."/>
            <person name="Che Y."/>
            <person name="Guo L."/>
            <person name="Liu G."/>
            <person name="Guo L."/>
            <person name="Wang C."/>
            <person name="Yin W.B."/>
            <person name="Stadler M."/>
            <person name="Zhang X."/>
            <person name="Liu X."/>
        </authorList>
    </citation>
    <scope>NUCLEOTIDE SEQUENCE [LARGE SCALE GENOMIC DNA]</scope>
    <source>
        <strain evidence="4">W106-1 / CGMCC3.15140</strain>
    </source>
</reference>
<feature type="compositionally biased region" description="Polar residues" evidence="1">
    <location>
        <begin position="36"/>
        <end position="57"/>
    </location>
</feature>
<dbReference type="AlphaFoldDB" id="W3XE57"/>
<evidence type="ECO:0000313" key="4">
    <source>
        <dbReference type="Proteomes" id="UP000030651"/>
    </source>
</evidence>
<dbReference type="RefSeq" id="XP_007829086.1">
    <property type="nucleotide sequence ID" value="XM_007830895.1"/>
</dbReference>
<feature type="transmembrane region" description="Helical" evidence="2">
    <location>
        <begin position="64"/>
        <end position="87"/>
    </location>
</feature>
<protein>
    <submittedName>
        <fullName evidence="3">Uncharacterized protein</fullName>
    </submittedName>
</protein>
<dbReference type="GeneID" id="19267327"/>
<sequence length="160" mass="16815">MFFTAGNHVYAGGVVVRRSGNDPTWTETGPTTTRTSGSLSDPTQTGGSNKTDPDTSGLSTGAKAGIGVGVAVGALVFIGSCIAAYLIGKRKRQAARAEAYQAPPQFAEHDIHPADHGGWNEGARLQEMPPAELEEQRKHVELGGLMAYEMAAPDEHVARV</sequence>
<dbReference type="InParanoid" id="W3XE57"/>
<feature type="compositionally biased region" description="Low complexity" evidence="1">
    <location>
        <begin position="24"/>
        <end position="35"/>
    </location>
</feature>
<evidence type="ECO:0000256" key="2">
    <source>
        <dbReference type="SAM" id="Phobius"/>
    </source>
</evidence>
<proteinExistence type="predicted"/>
<gene>
    <name evidence="3" type="ORF">PFICI_02314</name>
</gene>
<name>W3XE57_PESFW</name>
<evidence type="ECO:0000256" key="1">
    <source>
        <dbReference type="SAM" id="MobiDB-lite"/>
    </source>
</evidence>
<feature type="region of interest" description="Disordered" evidence="1">
    <location>
        <begin position="17"/>
        <end position="57"/>
    </location>
</feature>
<keyword evidence="4" id="KW-1185">Reference proteome</keyword>
<dbReference type="EMBL" id="KI912110">
    <property type="protein sequence ID" value="ETS84289.1"/>
    <property type="molecule type" value="Genomic_DNA"/>
</dbReference>
<evidence type="ECO:0000313" key="3">
    <source>
        <dbReference type="EMBL" id="ETS84289.1"/>
    </source>
</evidence>
<dbReference type="HOGENOM" id="CLU_1652771_0_0_1"/>
<accession>W3XE57</accession>
<keyword evidence="2" id="KW-0812">Transmembrane</keyword>
<keyword evidence="2" id="KW-1133">Transmembrane helix</keyword>
<keyword evidence="2" id="KW-0472">Membrane</keyword>
<organism evidence="3 4">
    <name type="scientific">Pestalotiopsis fici (strain W106-1 / CGMCC3.15140)</name>
    <dbReference type="NCBI Taxonomy" id="1229662"/>
    <lineage>
        <taxon>Eukaryota</taxon>
        <taxon>Fungi</taxon>
        <taxon>Dikarya</taxon>
        <taxon>Ascomycota</taxon>
        <taxon>Pezizomycotina</taxon>
        <taxon>Sordariomycetes</taxon>
        <taxon>Xylariomycetidae</taxon>
        <taxon>Amphisphaeriales</taxon>
        <taxon>Sporocadaceae</taxon>
        <taxon>Pestalotiopsis</taxon>
    </lineage>
</organism>
<dbReference type="Proteomes" id="UP000030651">
    <property type="component" value="Unassembled WGS sequence"/>
</dbReference>
<dbReference type="KEGG" id="pfy:PFICI_02314"/>